<dbReference type="EMBL" id="DVKI01000148">
    <property type="protein sequence ID" value="HIT17670.1"/>
    <property type="molecule type" value="Genomic_DNA"/>
</dbReference>
<dbReference type="Pfam" id="PF13635">
    <property type="entry name" value="DUF4143"/>
    <property type="match status" value="1"/>
</dbReference>
<dbReference type="Proteomes" id="UP000886893">
    <property type="component" value="Unassembled WGS sequence"/>
</dbReference>
<accession>A0A9D1G9A3</accession>
<feature type="domain" description="DUF4143" evidence="1">
    <location>
        <begin position="7"/>
        <end position="63"/>
    </location>
</feature>
<evidence type="ECO:0000313" key="3">
    <source>
        <dbReference type="Proteomes" id="UP000886893"/>
    </source>
</evidence>
<dbReference type="InterPro" id="IPR011335">
    <property type="entry name" value="Restrct_endonuc-II-like"/>
</dbReference>
<evidence type="ECO:0000259" key="1">
    <source>
        <dbReference type="Pfam" id="PF13635"/>
    </source>
</evidence>
<proteinExistence type="predicted"/>
<dbReference type="InterPro" id="IPR025420">
    <property type="entry name" value="DUF4143"/>
</dbReference>
<sequence>MLSDKLEANFGYLYENALAQIIKSNGRDLFYHYWYEKKGKRPYEIDFLISSKNKIIPIEVKSGNIKNHKSLDLFIERYSHIISKRILFSQKDISNDKMIEIKPIYLSPALISEL</sequence>
<dbReference type="AlphaFoldDB" id="A0A9D1G9A3"/>
<comment type="caution">
    <text evidence="2">The sequence shown here is derived from an EMBL/GenBank/DDBJ whole genome shotgun (WGS) entry which is preliminary data.</text>
</comment>
<reference evidence="2" key="1">
    <citation type="submission" date="2020-10" db="EMBL/GenBank/DDBJ databases">
        <authorList>
            <person name="Gilroy R."/>
        </authorList>
    </citation>
    <scope>NUCLEOTIDE SEQUENCE</scope>
    <source>
        <strain evidence="2">14508</strain>
    </source>
</reference>
<dbReference type="SUPFAM" id="SSF52980">
    <property type="entry name" value="Restriction endonuclease-like"/>
    <property type="match status" value="1"/>
</dbReference>
<organism evidence="2 3">
    <name type="scientific">Candidatus Caccosoma faecigallinarum</name>
    <dbReference type="NCBI Taxonomy" id="2840720"/>
    <lineage>
        <taxon>Bacteria</taxon>
        <taxon>Bacillati</taxon>
        <taxon>Bacillota</taxon>
        <taxon>Bacillota incertae sedis</taxon>
        <taxon>Candidatus Caccosoma</taxon>
    </lineage>
</organism>
<name>A0A9D1G9A3_9FIRM</name>
<gene>
    <name evidence="2" type="ORF">IAD04_04795</name>
</gene>
<protein>
    <submittedName>
        <fullName evidence="2">DUF4143 domain-containing protein</fullName>
    </submittedName>
</protein>
<reference evidence="2" key="2">
    <citation type="journal article" date="2021" name="PeerJ">
        <title>Extensive microbial diversity within the chicken gut microbiome revealed by metagenomics and culture.</title>
        <authorList>
            <person name="Gilroy R."/>
            <person name="Ravi A."/>
            <person name="Getino M."/>
            <person name="Pursley I."/>
            <person name="Horton D.L."/>
            <person name="Alikhan N.F."/>
            <person name="Baker D."/>
            <person name="Gharbi K."/>
            <person name="Hall N."/>
            <person name="Watson M."/>
            <person name="Adriaenssens E.M."/>
            <person name="Foster-Nyarko E."/>
            <person name="Jarju S."/>
            <person name="Secka A."/>
            <person name="Antonio M."/>
            <person name="Oren A."/>
            <person name="Chaudhuri R.R."/>
            <person name="La Ragione R."/>
            <person name="Hildebrand F."/>
            <person name="Pallen M.J."/>
        </authorList>
    </citation>
    <scope>NUCLEOTIDE SEQUENCE</scope>
    <source>
        <strain evidence="2">14508</strain>
    </source>
</reference>
<evidence type="ECO:0000313" key="2">
    <source>
        <dbReference type="EMBL" id="HIT17670.1"/>
    </source>
</evidence>